<proteinExistence type="inferred from homology"/>
<dbReference type="EMBL" id="CP002116">
    <property type="protein sequence ID" value="ADK79459.1"/>
    <property type="molecule type" value="Genomic_DNA"/>
</dbReference>
<dbReference type="Proteomes" id="UP000002318">
    <property type="component" value="Chromosome"/>
</dbReference>
<keyword evidence="7 10" id="KW-0413">Isomerase</keyword>
<dbReference type="FunFam" id="3.40.225.10:FF:000001">
    <property type="entry name" value="L-ribulose-5-phosphate 4-epimerase UlaF"/>
    <property type="match status" value="1"/>
</dbReference>
<evidence type="ECO:0000256" key="7">
    <source>
        <dbReference type="ARBA" id="ARBA00023235"/>
    </source>
</evidence>
<evidence type="ECO:0000256" key="4">
    <source>
        <dbReference type="ARBA" id="ARBA00013186"/>
    </source>
</evidence>
<comment type="cofactor">
    <cofactor evidence="2">
        <name>Zn(2+)</name>
        <dbReference type="ChEBI" id="CHEBI:29105"/>
    </cofactor>
</comment>
<evidence type="ECO:0000256" key="3">
    <source>
        <dbReference type="ARBA" id="ARBA00010037"/>
    </source>
</evidence>
<evidence type="ECO:0000259" key="9">
    <source>
        <dbReference type="SMART" id="SM01007"/>
    </source>
</evidence>
<evidence type="ECO:0000256" key="5">
    <source>
        <dbReference type="ARBA" id="ARBA00022723"/>
    </source>
</evidence>
<dbReference type="InterPro" id="IPR050197">
    <property type="entry name" value="Aldolase_class_II_sugar_metab"/>
</dbReference>
<dbReference type="SMART" id="SM01007">
    <property type="entry name" value="Aldolase_II"/>
    <property type="match status" value="1"/>
</dbReference>
<feature type="domain" description="Class II aldolase/adducin N-terminal" evidence="9">
    <location>
        <begin position="10"/>
        <end position="200"/>
    </location>
</feature>
<dbReference type="GO" id="GO:0016832">
    <property type="term" value="F:aldehyde-lyase activity"/>
    <property type="evidence" value="ECO:0007669"/>
    <property type="project" value="TreeGrafter"/>
</dbReference>
<dbReference type="InterPro" id="IPR001303">
    <property type="entry name" value="Aldolase_II/adducin_N"/>
</dbReference>
<dbReference type="Gene3D" id="3.40.225.10">
    <property type="entry name" value="Class II aldolase/adducin N-terminal domain"/>
    <property type="match status" value="1"/>
</dbReference>
<dbReference type="EC" id="5.1.3.4" evidence="4"/>
<keyword evidence="6" id="KW-0862">Zinc</keyword>
<dbReference type="SUPFAM" id="SSF53639">
    <property type="entry name" value="AraD/HMP-PK domain-like"/>
    <property type="match status" value="1"/>
</dbReference>
<gene>
    <name evidence="10" type="ordered locus">Spirs_0303</name>
</gene>
<dbReference type="KEGG" id="ssm:Spirs_0303"/>
<evidence type="ECO:0000313" key="11">
    <source>
        <dbReference type="Proteomes" id="UP000002318"/>
    </source>
</evidence>
<name>E1RAG8_SEDSS</name>
<dbReference type="eggNOG" id="COG0235">
    <property type="taxonomic scope" value="Bacteria"/>
</dbReference>
<dbReference type="RefSeq" id="WP_013252923.1">
    <property type="nucleotide sequence ID" value="NC_014364.1"/>
</dbReference>
<evidence type="ECO:0000256" key="8">
    <source>
        <dbReference type="ARBA" id="ARBA00023277"/>
    </source>
</evidence>
<dbReference type="Pfam" id="PF00596">
    <property type="entry name" value="Aldolase_II"/>
    <property type="match status" value="1"/>
</dbReference>
<keyword evidence="11" id="KW-1185">Reference proteome</keyword>
<dbReference type="STRING" id="573413.Spirs_0303"/>
<comment type="catalytic activity">
    <reaction evidence="1">
        <text>L-ribulose 5-phosphate = D-xylulose 5-phosphate</text>
        <dbReference type="Rhea" id="RHEA:22368"/>
        <dbReference type="ChEBI" id="CHEBI:57737"/>
        <dbReference type="ChEBI" id="CHEBI:58226"/>
        <dbReference type="EC" id="5.1.3.4"/>
    </reaction>
</comment>
<dbReference type="GO" id="GO:0046872">
    <property type="term" value="F:metal ion binding"/>
    <property type="evidence" value="ECO:0007669"/>
    <property type="project" value="UniProtKB-KW"/>
</dbReference>
<dbReference type="OrthoDB" id="9794581at2"/>
<evidence type="ECO:0000313" key="10">
    <source>
        <dbReference type="EMBL" id="ADK79459.1"/>
    </source>
</evidence>
<dbReference type="PANTHER" id="PTHR22789:SF8">
    <property type="entry name" value="L-RIBULOSE-5-PHOSPHATE 4-EPIMERASE SGBE"/>
    <property type="match status" value="1"/>
</dbReference>
<keyword evidence="5" id="KW-0479">Metal-binding</keyword>
<dbReference type="HOGENOM" id="CLU_006033_5_0_12"/>
<evidence type="ECO:0000256" key="2">
    <source>
        <dbReference type="ARBA" id="ARBA00001947"/>
    </source>
</evidence>
<comment type="similarity">
    <text evidence="3">Belongs to the aldolase class II family. AraD/FucA subfamily.</text>
</comment>
<dbReference type="NCBIfam" id="NF009003">
    <property type="entry name" value="PRK12348.1"/>
    <property type="match status" value="1"/>
</dbReference>
<dbReference type="GO" id="GO:0008742">
    <property type="term" value="F:L-ribulose-phosphate 4-epimerase activity"/>
    <property type="evidence" value="ECO:0007669"/>
    <property type="project" value="UniProtKB-EC"/>
</dbReference>
<dbReference type="CDD" id="cd00398">
    <property type="entry name" value="Aldolase_II"/>
    <property type="match status" value="1"/>
</dbReference>
<evidence type="ECO:0000256" key="1">
    <source>
        <dbReference type="ARBA" id="ARBA00001726"/>
    </source>
</evidence>
<evidence type="ECO:0000256" key="6">
    <source>
        <dbReference type="ARBA" id="ARBA00022833"/>
    </source>
</evidence>
<dbReference type="PANTHER" id="PTHR22789">
    <property type="entry name" value="FUCULOSE PHOSPHATE ALDOLASE"/>
    <property type="match status" value="1"/>
</dbReference>
<protein>
    <recommendedName>
        <fullName evidence="4">L-ribulose-5-phosphate 4-epimerase</fullName>
        <ecNumber evidence="4">5.1.3.4</ecNumber>
    </recommendedName>
</protein>
<keyword evidence="8" id="KW-0119">Carbohydrate metabolism</keyword>
<organism evidence="10 11">
    <name type="scientific">Sediminispirochaeta smaragdinae (strain DSM 11293 / JCM 15392 / SEBR 4228)</name>
    <name type="common">Spirochaeta smaragdinae</name>
    <dbReference type="NCBI Taxonomy" id="573413"/>
    <lineage>
        <taxon>Bacteria</taxon>
        <taxon>Pseudomonadati</taxon>
        <taxon>Spirochaetota</taxon>
        <taxon>Spirochaetia</taxon>
        <taxon>Spirochaetales</taxon>
        <taxon>Spirochaetaceae</taxon>
        <taxon>Sediminispirochaeta</taxon>
    </lineage>
</organism>
<dbReference type="InterPro" id="IPR036409">
    <property type="entry name" value="Aldolase_II/adducin_N_sf"/>
</dbReference>
<dbReference type="NCBIfam" id="NF006047">
    <property type="entry name" value="PRK08193.1"/>
    <property type="match status" value="1"/>
</dbReference>
<dbReference type="GO" id="GO:0005829">
    <property type="term" value="C:cytosol"/>
    <property type="evidence" value="ECO:0007669"/>
    <property type="project" value="TreeGrafter"/>
</dbReference>
<dbReference type="GO" id="GO:0019323">
    <property type="term" value="P:pentose catabolic process"/>
    <property type="evidence" value="ECO:0007669"/>
    <property type="project" value="TreeGrafter"/>
</dbReference>
<sequence>MSKHIDTLIEAVFKANLELPVRGLVTFTWGNVSAVDRKQGWIVIKPSGVPYEKLQVEDMVVTDMDGNIVHGTKRPSSDLATHIALYKGFPGCGSIVHTHARNSTAWAQSCTDLPPLGTTHADYFFGAVPCTRKMTDDEIQENYELETGNVIVETFRTRAIDPEAVPAALVAAHGPFSWGKTPEEALYHAVVLEEIAYMAMATMSIRPAISHMQQTLLDKHFLRKHGKNAYYGQ</sequence>
<accession>E1RAG8</accession>
<reference evidence="10 11" key="1">
    <citation type="journal article" date="2010" name="Stand. Genomic Sci.">
        <title>Complete genome sequence of Spirochaeta smaragdinae type strain (SEBR 4228).</title>
        <authorList>
            <person name="Mavromatis K."/>
            <person name="Yasawong M."/>
            <person name="Chertkov O."/>
            <person name="Lapidus A."/>
            <person name="Lucas S."/>
            <person name="Nolan M."/>
            <person name="Del Rio T.G."/>
            <person name="Tice H."/>
            <person name="Cheng J.F."/>
            <person name="Pitluck S."/>
            <person name="Liolios K."/>
            <person name="Ivanova N."/>
            <person name="Tapia R."/>
            <person name="Han C."/>
            <person name="Bruce D."/>
            <person name="Goodwin L."/>
            <person name="Pati A."/>
            <person name="Chen A."/>
            <person name="Palaniappan K."/>
            <person name="Land M."/>
            <person name="Hauser L."/>
            <person name="Chang Y.J."/>
            <person name="Jeffries C.D."/>
            <person name="Detter J.C."/>
            <person name="Rohde M."/>
            <person name="Brambilla E."/>
            <person name="Spring S."/>
            <person name="Goker M."/>
            <person name="Sikorski J."/>
            <person name="Woyke T."/>
            <person name="Bristow J."/>
            <person name="Eisen J.A."/>
            <person name="Markowitz V."/>
            <person name="Hugenholtz P."/>
            <person name="Klenk H.P."/>
            <person name="Kyrpides N.C."/>
        </authorList>
    </citation>
    <scope>NUCLEOTIDE SEQUENCE [LARGE SCALE GENOMIC DNA]</scope>
    <source>
        <strain evidence="11">DSM 11293 / JCM 15392 / SEBR 4228</strain>
    </source>
</reference>
<dbReference type="AlphaFoldDB" id="E1RAG8"/>